<sequence length="333" mass="36515">MFPINRGRRLRQTPEIRSLVRETRLDPSELILPVFFDANIDEVKYTDSMPGVPTYPLSGYESITKDILDSGVSSVLVFGVPKKKDSVGSDAYSDDGVVQQAIRGLKGALKDGEELVVIADLCMCEYTDHGHCGVLRDDGDVDNDPTIELYGKIAVSQARAGADIIAPSGMMDGQIDAIRTALDMEGFENTPIMAYSAKYQSAYYGPFRDIANSAPSCQCHARKDRATYQMDPANRREALREIASDLDEGADIIMVKPAGPYLDIVREAADSFPVPICAYQVSGEYAMIKAAARNGWIDEKRIMMESLIGIKRAGADMIITYYAKDAAKVLRGE</sequence>
<feature type="binding site" evidence="11">
    <location>
        <position position="122"/>
    </location>
    <ligand>
        <name>Zn(2+)</name>
        <dbReference type="ChEBI" id="CHEBI:29105"/>
        <note>catalytic</note>
    </ligand>
</feature>
<gene>
    <name evidence="15" type="ORF">BKD89_06120</name>
</gene>
<dbReference type="OMA" id="YQMDYAN"/>
<dbReference type="NCBIfam" id="NF006762">
    <property type="entry name" value="PRK09283.1"/>
    <property type="match status" value="1"/>
</dbReference>
<protein>
    <recommendedName>
        <fullName evidence="4 13">Delta-aminolevulinic acid dehydratase</fullName>
        <ecNumber evidence="3 13">4.2.1.24</ecNumber>
    </recommendedName>
</protein>
<keyword evidence="5" id="KW-0350">Heme biosynthesis</keyword>
<feature type="binding site" evidence="10">
    <location>
        <position position="321"/>
    </location>
    <ligand>
        <name>5-aminolevulinate</name>
        <dbReference type="ChEBI" id="CHEBI:356416"/>
        <label>2</label>
    </ligand>
</feature>
<reference evidence="15 16" key="1">
    <citation type="submission" date="2016-10" db="EMBL/GenBank/DDBJ databases">
        <title>Complete genome of the TMA-utilizing, human hosted archaeon Methanomethylophilus alvus Gen. nov, sp. nov., strain Mx-05, derived from a pure culture.</title>
        <authorList>
            <person name="Brugere J.-F."/>
            <person name="Ben Hania W."/>
            <person name="Chaudhary P.P."/>
            <person name="Gaci N."/>
            <person name="Borrel G."/>
            <person name="Cao Van Tuat L."/>
            <person name="Fardeau M.-L."/>
            <person name="Harris H.M.B."/>
            <person name="O'Toole P.W."/>
            <person name="Ollivier B."/>
        </authorList>
    </citation>
    <scope>NUCLEOTIDE SEQUENCE [LARGE SCALE GENOMIC DNA]</scope>
    <source>
        <strain evidence="15 16">Mx-05</strain>
    </source>
</reference>
<dbReference type="AlphaFoldDB" id="A0A3G3IIP9"/>
<dbReference type="EMBL" id="CP017686">
    <property type="protein sequence ID" value="AYQ55372.1"/>
    <property type="molecule type" value="Genomic_DNA"/>
</dbReference>
<keyword evidence="6 13" id="KW-0456">Lyase</keyword>
<dbReference type="Proteomes" id="UP000273278">
    <property type="component" value="Chromosome"/>
</dbReference>
<proteinExistence type="inferred from homology"/>
<dbReference type="InterPro" id="IPR001731">
    <property type="entry name" value="ALAD"/>
</dbReference>
<evidence type="ECO:0000313" key="16">
    <source>
        <dbReference type="Proteomes" id="UP000273278"/>
    </source>
</evidence>
<dbReference type="PANTHER" id="PTHR11458">
    <property type="entry name" value="DELTA-AMINOLEVULINIC ACID DEHYDRATASE"/>
    <property type="match status" value="1"/>
</dbReference>
<keyword evidence="7 13" id="KW-0627">Porphyrin biosynthesis</keyword>
<evidence type="ECO:0000256" key="7">
    <source>
        <dbReference type="ARBA" id="ARBA00023244"/>
    </source>
</evidence>
<evidence type="ECO:0000256" key="5">
    <source>
        <dbReference type="ARBA" id="ARBA00023133"/>
    </source>
</evidence>
<dbReference type="InterPro" id="IPR013785">
    <property type="entry name" value="Aldolase_TIM"/>
</dbReference>
<dbReference type="PRINTS" id="PR00144">
    <property type="entry name" value="DALDHYDRTASE"/>
</dbReference>
<feature type="binding site" evidence="10">
    <location>
        <position position="208"/>
    </location>
    <ligand>
        <name>5-aminolevulinate</name>
        <dbReference type="ChEBI" id="CHEBI:356416"/>
        <label>1</label>
    </ligand>
</feature>
<evidence type="ECO:0000256" key="3">
    <source>
        <dbReference type="ARBA" id="ARBA00012053"/>
    </source>
</evidence>
<comment type="catalytic activity">
    <reaction evidence="8 13">
        <text>2 5-aminolevulinate = porphobilinogen + 2 H2O + H(+)</text>
        <dbReference type="Rhea" id="RHEA:24064"/>
        <dbReference type="ChEBI" id="CHEBI:15377"/>
        <dbReference type="ChEBI" id="CHEBI:15378"/>
        <dbReference type="ChEBI" id="CHEBI:58126"/>
        <dbReference type="ChEBI" id="CHEBI:356416"/>
        <dbReference type="EC" id="4.2.1.24"/>
    </reaction>
</comment>
<dbReference type="FunFam" id="3.20.20.70:FF:000019">
    <property type="entry name" value="Delta-aminolevulinic acid dehydratase"/>
    <property type="match status" value="1"/>
</dbReference>
<evidence type="ECO:0000256" key="11">
    <source>
        <dbReference type="PIRSR" id="PIRSR001415-3"/>
    </source>
</evidence>
<keyword evidence="11" id="KW-0862">Zinc</keyword>
<evidence type="ECO:0000256" key="2">
    <source>
        <dbReference type="ARBA" id="ARBA00008055"/>
    </source>
</evidence>
<evidence type="ECO:0000313" key="15">
    <source>
        <dbReference type="EMBL" id="AYQ55372.1"/>
    </source>
</evidence>
<comment type="similarity">
    <text evidence="2 14">Belongs to the ALAD family.</text>
</comment>
<dbReference type="PANTHER" id="PTHR11458:SF0">
    <property type="entry name" value="DELTA-AMINOLEVULINIC ACID DEHYDRATASE"/>
    <property type="match status" value="1"/>
</dbReference>
<dbReference type="EC" id="4.2.1.24" evidence="3 13"/>
<feature type="active site" description="Schiff-base intermediate with substrate" evidence="9">
    <location>
        <position position="198"/>
    </location>
</feature>
<dbReference type="UniPathway" id="UPA00251">
    <property type="reaction ID" value="UER00318"/>
</dbReference>
<feature type="active site" description="Schiff-base intermediate with substrate" evidence="9">
    <location>
        <position position="256"/>
    </location>
</feature>
<dbReference type="GO" id="GO:0008270">
    <property type="term" value="F:zinc ion binding"/>
    <property type="evidence" value="ECO:0007669"/>
    <property type="project" value="TreeGrafter"/>
</dbReference>
<feature type="binding site" evidence="10">
    <location>
        <position position="225"/>
    </location>
    <ligand>
        <name>5-aminolevulinate</name>
        <dbReference type="ChEBI" id="CHEBI:356416"/>
        <label>1</label>
    </ligand>
</feature>
<accession>A0A3G3IIP9</accession>
<dbReference type="Pfam" id="PF00490">
    <property type="entry name" value="ALAD"/>
    <property type="match status" value="1"/>
</dbReference>
<dbReference type="Gene3D" id="3.20.20.70">
    <property type="entry name" value="Aldolase class I"/>
    <property type="match status" value="1"/>
</dbReference>
<name>A0A3G3IIP9_9ARCH</name>
<feature type="binding site" evidence="12">
    <location>
        <position position="241"/>
    </location>
    <ligand>
        <name>Mg(2+)</name>
        <dbReference type="ChEBI" id="CHEBI:18420"/>
    </ligand>
</feature>
<evidence type="ECO:0000256" key="1">
    <source>
        <dbReference type="ARBA" id="ARBA00004694"/>
    </source>
</evidence>
<evidence type="ECO:0000256" key="8">
    <source>
        <dbReference type="ARBA" id="ARBA00047651"/>
    </source>
</evidence>
<keyword evidence="12" id="KW-0460">Magnesium</keyword>
<evidence type="ECO:0000256" key="12">
    <source>
        <dbReference type="PIRSR" id="PIRSR001415-5"/>
    </source>
</evidence>
<feature type="binding site" evidence="11">
    <location>
        <position position="124"/>
    </location>
    <ligand>
        <name>Zn(2+)</name>
        <dbReference type="ChEBI" id="CHEBI:29105"/>
        <note>catalytic</note>
    </ligand>
</feature>
<dbReference type="GO" id="GO:0004655">
    <property type="term" value="F:porphobilinogen synthase activity"/>
    <property type="evidence" value="ECO:0007669"/>
    <property type="project" value="UniProtKB-EC"/>
</dbReference>
<dbReference type="SUPFAM" id="SSF51569">
    <property type="entry name" value="Aldolase"/>
    <property type="match status" value="1"/>
</dbReference>
<dbReference type="GO" id="GO:0005829">
    <property type="term" value="C:cytosol"/>
    <property type="evidence" value="ECO:0007669"/>
    <property type="project" value="TreeGrafter"/>
</dbReference>
<dbReference type="GO" id="GO:0006782">
    <property type="term" value="P:protoporphyrinogen IX biosynthetic process"/>
    <property type="evidence" value="ECO:0007669"/>
    <property type="project" value="UniProtKB-UniPathway"/>
</dbReference>
<dbReference type="GeneID" id="41322021"/>
<evidence type="ECO:0000256" key="14">
    <source>
        <dbReference type="RuleBase" id="RU004161"/>
    </source>
</evidence>
<evidence type="ECO:0000256" key="9">
    <source>
        <dbReference type="PIRSR" id="PIRSR001415-1"/>
    </source>
</evidence>
<comment type="subunit">
    <text evidence="13">Homooctamer.</text>
</comment>
<dbReference type="PIRSF" id="PIRSF001415">
    <property type="entry name" value="Porphbilin_synth"/>
    <property type="match status" value="1"/>
</dbReference>
<comment type="pathway">
    <text evidence="1">Porphyrin-containing compound metabolism; protoporphyrin-IX biosynthesis; coproporphyrinogen-III from 5-aminolevulinate: step 1/4.</text>
</comment>
<keyword evidence="11" id="KW-0479">Metal-binding</keyword>
<organism evidence="15 16">
    <name type="scientific">Methanomethylophilus alvi</name>
    <dbReference type="NCBI Taxonomy" id="1291540"/>
    <lineage>
        <taxon>Archaea</taxon>
        <taxon>Methanobacteriati</taxon>
        <taxon>Thermoplasmatota</taxon>
        <taxon>Thermoplasmata</taxon>
        <taxon>Methanomassiliicoccales</taxon>
        <taxon>Methanomethylophilaceae</taxon>
        <taxon>Methanomethylophilus</taxon>
    </lineage>
</organism>
<dbReference type="RefSeq" id="WP_015505131.1">
    <property type="nucleotide sequence ID" value="NZ_CAYAZF010000012.1"/>
</dbReference>
<dbReference type="InterPro" id="IPR030656">
    <property type="entry name" value="ALAD_AS"/>
</dbReference>
<evidence type="ECO:0000256" key="4">
    <source>
        <dbReference type="ARBA" id="ARBA00020771"/>
    </source>
</evidence>
<dbReference type="SMART" id="SM01004">
    <property type="entry name" value="ALAD"/>
    <property type="match status" value="1"/>
</dbReference>
<feature type="binding site" evidence="10">
    <location>
        <position position="282"/>
    </location>
    <ligand>
        <name>5-aminolevulinate</name>
        <dbReference type="ChEBI" id="CHEBI:356416"/>
        <label>2</label>
    </ligand>
</feature>
<evidence type="ECO:0000256" key="10">
    <source>
        <dbReference type="PIRSR" id="PIRSR001415-2"/>
    </source>
</evidence>
<dbReference type="CDD" id="cd00384">
    <property type="entry name" value="ALAD_PBGS"/>
    <property type="match status" value="1"/>
</dbReference>
<feature type="binding site" evidence="11">
    <location>
        <position position="132"/>
    </location>
    <ligand>
        <name>Zn(2+)</name>
        <dbReference type="ChEBI" id="CHEBI:29105"/>
        <note>catalytic</note>
    </ligand>
</feature>
<dbReference type="PROSITE" id="PS00169">
    <property type="entry name" value="D_ALA_DEHYDRATASE"/>
    <property type="match status" value="1"/>
</dbReference>
<evidence type="ECO:0000256" key="6">
    <source>
        <dbReference type="ARBA" id="ARBA00023239"/>
    </source>
</evidence>
<evidence type="ECO:0000256" key="13">
    <source>
        <dbReference type="RuleBase" id="RU000515"/>
    </source>
</evidence>